<protein>
    <submittedName>
        <fullName evidence="1">Uncharacterized protein</fullName>
    </submittedName>
</protein>
<reference evidence="1 2" key="1">
    <citation type="submission" date="2024-08" db="EMBL/GenBank/DDBJ databases">
        <title>Insights into the chromosomal genome structure of Flemingia macrophylla.</title>
        <authorList>
            <person name="Ding Y."/>
            <person name="Zhao Y."/>
            <person name="Bi W."/>
            <person name="Wu M."/>
            <person name="Zhao G."/>
            <person name="Gong Y."/>
            <person name="Li W."/>
            <person name="Zhang P."/>
        </authorList>
    </citation>
    <scope>NUCLEOTIDE SEQUENCE [LARGE SCALE GENOMIC DNA]</scope>
    <source>
        <strain evidence="1">DYQJB</strain>
        <tissue evidence="1">Leaf</tissue>
    </source>
</reference>
<dbReference type="Proteomes" id="UP001603857">
    <property type="component" value="Unassembled WGS sequence"/>
</dbReference>
<comment type="caution">
    <text evidence="1">The sequence shown here is derived from an EMBL/GenBank/DDBJ whole genome shotgun (WGS) entry which is preliminary data.</text>
</comment>
<name>A0ABD1MP08_9FABA</name>
<dbReference type="AlphaFoldDB" id="A0ABD1MP08"/>
<keyword evidence="2" id="KW-1185">Reference proteome</keyword>
<evidence type="ECO:0000313" key="1">
    <source>
        <dbReference type="EMBL" id="KAL2337541.1"/>
    </source>
</evidence>
<accession>A0ABD1MP08</accession>
<organism evidence="1 2">
    <name type="scientific">Flemingia macrophylla</name>
    <dbReference type="NCBI Taxonomy" id="520843"/>
    <lineage>
        <taxon>Eukaryota</taxon>
        <taxon>Viridiplantae</taxon>
        <taxon>Streptophyta</taxon>
        <taxon>Embryophyta</taxon>
        <taxon>Tracheophyta</taxon>
        <taxon>Spermatophyta</taxon>
        <taxon>Magnoliopsida</taxon>
        <taxon>eudicotyledons</taxon>
        <taxon>Gunneridae</taxon>
        <taxon>Pentapetalae</taxon>
        <taxon>rosids</taxon>
        <taxon>fabids</taxon>
        <taxon>Fabales</taxon>
        <taxon>Fabaceae</taxon>
        <taxon>Papilionoideae</taxon>
        <taxon>50 kb inversion clade</taxon>
        <taxon>NPAAA clade</taxon>
        <taxon>indigoferoid/millettioid clade</taxon>
        <taxon>Phaseoleae</taxon>
        <taxon>Flemingia</taxon>
    </lineage>
</organism>
<proteinExistence type="predicted"/>
<dbReference type="EMBL" id="JBGMDY010000004">
    <property type="protein sequence ID" value="KAL2337541.1"/>
    <property type="molecule type" value="Genomic_DNA"/>
</dbReference>
<sequence>MFLLFQSRRMETTGDKQLLHHLQGCPLYHKAHKNWINEHMDLHGLGQQTVESSQGEERLASSPWFFLCGEQLC</sequence>
<evidence type="ECO:0000313" key="2">
    <source>
        <dbReference type="Proteomes" id="UP001603857"/>
    </source>
</evidence>
<gene>
    <name evidence="1" type="ORF">Fmac_011987</name>
</gene>